<proteinExistence type="predicted"/>
<sequence length="95" mass="10720">MAKRRRGGGAMSEEGGRGMIDGVLEMKEGKKTELGKNREEKKMEEEGVYRMMTSSFQALRLARAPVAGLELMTGGFLQISEWLCYPLCDQRLIFE</sequence>
<gene>
    <name evidence="1" type="ORF">PoB_006188600</name>
</gene>
<dbReference type="EMBL" id="BLXT01006999">
    <property type="protein sequence ID" value="GFO35381.1"/>
    <property type="molecule type" value="Genomic_DNA"/>
</dbReference>
<protein>
    <submittedName>
        <fullName evidence="1">Uncharacterized protein</fullName>
    </submittedName>
</protein>
<dbReference type="Proteomes" id="UP000735302">
    <property type="component" value="Unassembled WGS sequence"/>
</dbReference>
<evidence type="ECO:0000313" key="1">
    <source>
        <dbReference type="EMBL" id="GFO35381.1"/>
    </source>
</evidence>
<keyword evidence="2" id="KW-1185">Reference proteome</keyword>
<organism evidence="1 2">
    <name type="scientific">Plakobranchus ocellatus</name>
    <dbReference type="NCBI Taxonomy" id="259542"/>
    <lineage>
        <taxon>Eukaryota</taxon>
        <taxon>Metazoa</taxon>
        <taxon>Spiralia</taxon>
        <taxon>Lophotrochozoa</taxon>
        <taxon>Mollusca</taxon>
        <taxon>Gastropoda</taxon>
        <taxon>Heterobranchia</taxon>
        <taxon>Euthyneura</taxon>
        <taxon>Panpulmonata</taxon>
        <taxon>Sacoglossa</taxon>
        <taxon>Placobranchoidea</taxon>
        <taxon>Plakobranchidae</taxon>
        <taxon>Plakobranchus</taxon>
    </lineage>
</organism>
<reference evidence="1 2" key="1">
    <citation type="journal article" date="2021" name="Elife">
        <title>Chloroplast acquisition without the gene transfer in kleptoplastic sea slugs, Plakobranchus ocellatus.</title>
        <authorList>
            <person name="Maeda T."/>
            <person name="Takahashi S."/>
            <person name="Yoshida T."/>
            <person name="Shimamura S."/>
            <person name="Takaki Y."/>
            <person name="Nagai Y."/>
            <person name="Toyoda A."/>
            <person name="Suzuki Y."/>
            <person name="Arimoto A."/>
            <person name="Ishii H."/>
            <person name="Satoh N."/>
            <person name="Nishiyama T."/>
            <person name="Hasebe M."/>
            <person name="Maruyama T."/>
            <person name="Minagawa J."/>
            <person name="Obokata J."/>
            <person name="Shigenobu S."/>
        </authorList>
    </citation>
    <scope>NUCLEOTIDE SEQUENCE [LARGE SCALE GENOMIC DNA]</scope>
</reference>
<dbReference type="AlphaFoldDB" id="A0AAV4CTY6"/>
<evidence type="ECO:0000313" key="2">
    <source>
        <dbReference type="Proteomes" id="UP000735302"/>
    </source>
</evidence>
<comment type="caution">
    <text evidence="1">The sequence shown here is derived from an EMBL/GenBank/DDBJ whole genome shotgun (WGS) entry which is preliminary data.</text>
</comment>
<name>A0AAV4CTY6_9GAST</name>
<accession>A0AAV4CTY6</accession>